<feature type="compositionally biased region" description="Low complexity" evidence="1">
    <location>
        <begin position="145"/>
        <end position="154"/>
    </location>
</feature>
<evidence type="ECO:0000313" key="2">
    <source>
        <dbReference type="EMBL" id="VUC23456.1"/>
    </source>
</evidence>
<dbReference type="Proteomes" id="UP000766486">
    <property type="component" value="Unassembled WGS sequence"/>
</dbReference>
<organism evidence="2 3">
    <name type="scientific">Bionectria ochroleuca</name>
    <name type="common">Gliocladium roseum</name>
    <dbReference type="NCBI Taxonomy" id="29856"/>
    <lineage>
        <taxon>Eukaryota</taxon>
        <taxon>Fungi</taxon>
        <taxon>Dikarya</taxon>
        <taxon>Ascomycota</taxon>
        <taxon>Pezizomycotina</taxon>
        <taxon>Sordariomycetes</taxon>
        <taxon>Hypocreomycetidae</taxon>
        <taxon>Hypocreales</taxon>
        <taxon>Bionectriaceae</taxon>
        <taxon>Clonostachys</taxon>
    </lineage>
</organism>
<proteinExistence type="predicted"/>
<feature type="region of interest" description="Disordered" evidence="1">
    <location>
        <begin position="225"/>
        <end position="251"/>
    </location>
</feature>
<reference evidence="2 3" key="1">
    <citation type="submission" date="2019-06" db="EMBL/GenBank/DDBJ databases">
        <authorList>
            <person name="Broberg M."/>
        </authorList>
    </citation>
    <scope>NUCLEOTIDE SEQUENCE [LARGE SCALE GENOMIC DNA]</scope>
</reference>
<comment type="caution">
    <text evidence="2">The sequence shown here is derived from an EMBL/GenBank/DDBJ whole genome shotgun (WGS) entry which is preliminary data.</text>
</comment>
<feature type="region of interest" description="Disordered" evidence="1">
    <location>
        <begin position="96"/>
        <end position="161"/>
    </location>
</feature>
<feature type="compositionally biased region" description="Polar residues" evidence="1">
    <location>
        <begin position="132"/>
        <end position="144"/>
    </location>
</feature>
<gene>
    <name evidence="2" type="ORF">CLO192961_LOCUS117812</name>
</gene>
<protein>
    <submittedName>
        <fullName evidence="2">Uncharacterized protein</fullName>
    </submittedName>
</protein>
<feature type="compositionally biased region" description="Basic residues" evidence="1">
    <location>
        <begin position="240"/>
        <end position="251"/>
    </location>
</feature>
<accession>A0ABY6TZ78</accession>
<name>A0ABY6TZ78_BIOOC</name>
<evidence type="ECO:0000256" key="1">
    <source>
        <dbReference type="SAM" id="MobiDB-lite"/>
    </source>
</evidence>
<keyword evidence="3" id="KW-1185">Reference proteome</keyword>
<evidence type="ECO:0000313" key="3">
    <source>
        <dbReference type="Proteomes" id="UP000766486"/>
    </source>
</evidence>
<sequence length="251" mass="26682">MSNFINDEEAADVLLGLRHEIIFAVPVVPHGEVAQNPQLDHEEENQNEDEQVSDVYTDHTVIETTPHPLIVRSPSPVSPAPLSPDVSVVAGSLPAREDSPVEFDSPPAGESFPVVAAPAPAGEDFPVAPATGESSLAEPSTGQSAPAGPANAGNTPSNRVTKFSRQWWERKVTRMTGQLERGEAIVQGQQALNQTLQGEIAAFEQSRDIAAQQVVALGGHVVAFSSSSSSPLSSPPPIFHSRRGVIRRKKL</sequence>
<dbReference type="EMBL" id="CABFNS010000707">
    <property type="protein sequence ID" value="VUC23456.1"/>
    <property type="molecule type" value="Genomic_DNA"/>
</dbReference>